<name>A0A6I6K4I3_9BACT</name>
<dbReference type="AlphaFoldDB" id="A0A6I6K4I3"/>
<evidence type="ECO:0000313" key="1">
    <source>
        <dbReference type="EMBL" id="QGY47557.1"/>
    </source>
</evidence>
<dbReference type="KEGG" id="mcos:GM418_28975"/>
<evidence type="ECO:0000313" key="2">
    <source>
        <dbReference type="Proteomes" id="UP000428260"/>
    </source>
</evidence>
<dbReference type="EMBL" id="CP046401">
    <property type="protein sequence ID" value="QGY47557.1"/>
    <property type="molecule type" value="Genomic_DNA"/>
</dbReference>
<keyword evidence="2" id="KW-1185">Reference proteome</keyword>
<dbReference type="RefSeq" id="WP_158871557.1">
    <property type="nucleotide sequence ID" value="NZ_CP046401.1"/>
</dbReference>
<sequence length="51" mass="5828">MKLQLTLFPFCIELSLSGVMGEGEVKTDDREVFKFRVEKFIVIHSVILGVQ</sequence>
<protein>
    <submittedName>
        <fullName evidence="1">Uncharacterized protein</fullName>
    </submittedName>
</protein>
<dbReference type="Proteomes" id="UP000428260">
    <property type="component" value="Chromosome"/>
</dbReference>
<accession>A0A6I6K4I3</accession>
<organism evidence="1 2">
    <name type="scientific">Maribellus comscasis</name>
    <dbReference type="NCBI Taxonomy" id="2681766"/>
    <lineage>
        <taxon>Bacteria</taxon>
        <taxon>Pseudomonadati</taxon>
        <taxon>Bacteroidota</taxon>
        <taxon>Bacteroidia</taxon>
        <taxon>Marinilabiliales</taxon>
        <taxon>Prolixibacteraceae</taxon>
        <taxon>Maribellus</taxon>
    </lineage>
</organism>
<proteinExistence type="predicted"/>
<reference evidence="1 2" key="1">
    <citation type="submission" date="2019-11" db="EMBL/GenBank/DDBJ databases">
        <authorList>
            <person name="Zheng R.K."/>
            <person name="Sun C.M."/>
        </authorList>
    </citation>
    <scope>NUCLEOTIDE SEQUENCE [LARGE SCALE GENOMIC DNA]</scope>
    <source>
        <strain evidence="1 2">WC007</strain>
    </source>
</reference>
<gene>
    <name evidence="1" type="ORF">GM418_28975</name>
</gene>